<feature type="transmembrane region" description="Helical" evidence="8">
    <location>
        <begin position="326"/>
        <end position="344"/>
    </location>
</feature>
<keyword evidence="4 10" id="KW-0808">Transferase</keyword>
<feature type="transmembrane region" description="Helical" evidence="8">
    <location>
        <begin position="302"/>
        <end position="319"/>
    </location>
</feature>
<evidence type="ECO:0000256" key="7">
    <source>
        <dbReference type="ARBA" id="ARBA00023136"/>
    </source>
</evidence>
<keyword evidence="5 8" id="KW-0812">Transmembrane</keyword>
<organism evidence="10 11">
    <name type="scientific">Luteimonas rhizosphaericola</name>
    <dbReference type="NCBI Taxonomy" id="3042024"/>
    <lineage>
        <taxon>Bacteria</taxon>
        <taxon>Pseudomonadati</taxon>
        <taxon>Pseudomonadota</taxon>
        <taxon>Gammaproteobacteria</taxon>
        <taxon>Lysobacterales</taxon>
        <taxon>Lysobacteraceae</taxon>
        <taxon>Luteimonas</taxon>
    </lineage>
</organism>
<feature type="transmembrane region" description="Helical" evidence="8">
    <location>
        <begin position="237"/>
        <end position="260"/>
    </location>
</feature>
<dbReference type="PANTHER" id="PTHR33908:SF11">
    <property type="entry name" value="MEMBRANE PROTEIN"/>
    <property type="match status" value="1"/>
</dbReference>
<sequence>MREHNRARAAFVTLWTAIVLVKLVVAARLPLFVDEAFYWQEGRHLAWAYSDLPGLTAWTIRLGGELFGDGVFAVRALFLLVSALLPWIVVAMTRREVDPHAGWVAGCGALVLPLFAMLGVMALPDVLLALATLLALDALAKMLRGISYGDAAQLALALAIGALSHYRFIAALGAGFLALLLMPQGRAVLRDPRVIIALAFGAAAWMPLLAWNVENAEAGLRFQLVDRHPWSLHLEGITFLGIQAVLVTPLLFAALLAAAWRFRRHDNPALRLLALSGGIVIAGFFVLGFFADTERVSFHWPLPGYVALLPLLPAVLAGWTRWLRVATWALAGCGLVAVLGYYVAVSTPQARAQMAEFKWYPSNFAGWDELAAEVAELRATLPPDTRLVADNFKIGAELGFALGETDIPVLDHPLNRSHGRAPQLKLWGLEVVSRDALSGTPLLLVVGASDVAYRDLLQRYHALCERLGPLPAPRVLNIDHGRQRFLLFAWPQGLVAASDEAPCRAPAMAWVDTPVAGARVEGELDVAGWAFKDGVGLSRVEILVDGRVVGEARYGLPSPGTAQFWRISTDPGHPDVGFRAQVDAAALAPGRRWLGLRLHGRDGSVEDWIETPIRVAPAAPPAAVRE</sequence>
<accession>A0ABT6JHX3</accession>
<evidence type="ECO:0000256" key="2">
    <source>
        <dbReference type="ARBA" id="ARBA00022475"/>
    </source>
</evidence>
<feature type="domain" description="Glycosyltransferase RgtA/B/C/D-like" evidence="9">
    <location>
        <begin position="53"/>
        <end position="211"/>
    </location>
</feature>
<proteinExistence type="predicted"/>
<dbReference type="InterPro" id="IPR038731">
    <property type="entry name" value="RgtA/B/C-like"/>
</dbReference>
<feature type="transmembrane region" description="Helical" evidence="8">
    <location>
        <begin position="272"/>
        <end position="290"/>
    </location>
</feature>
<evidence type="ECO:0000256" key="8">
    <source>
        <dbReference type="SAM" id="Phobius"/>
    </source>
</evidence>
<gene>
    <name evidence="10" type="ORF">QFW80_07040</name>
</gene>
<dbReference type="InterPro" id="IPR050297">
    <property type="entry name" value="LipidA_mod_glycosyltrf_83"/>
</dbReference>
<keyword evidence="3 10" id="KW-0328">Glycosyltransferase</keyword>
<feature type="transmembrane region" description="Helical" evidence="8">
    <location>
        <begin position="156"/>
        <end position="182"/>
    </location>
</feature>
<evidence type="ECO:0000256" key="1">
    <source>
        <dbReference type="ARBA" id="ARBA00004651"/>
    </source>
</evidence>
<evidence type="ECO:0000256" key="5">
    <source>
        <dbReference type="ARBA" id="ARBA00022692"/>
    </source>
</evidence>
<keyword evidence="7 8" id="KW-0472">Membrane</keyword>
<dbReference type="PANTHER" id="PTHR33908">
    <property type="entry name" value="MANNOSYLTRANSFERASE YKCB-RELATED"/>
    <property type="match status" value="1"/>
</dbReference>
<evidence type="ECO:0000256" key="4">
    <source>
        <dbReference type="ARBA" id="ARBA00022679"/>
    </source>
</evidence>
<name>A0ABT6JHX3_9GAMM</name>
<comment type="subcellular location">
    <subcellularLocation>
        <location evidence="1">Cell membrane</location>
        <topology evidence="1">Multi-pass membrane protein</topology>
    </subcellularLocation>
</comment>
<feature type="transmembrane region" description="Helical" evidence="8">
    <location>
        <begin position="194"/>
        <end position="213"/>
    </location>
</feature>
<dbReference type="Pfam" id="PF13231">
    <property type="entry name" value="PMT_2"/>
    <property type="match status" value="1"/>
</dbReference>
<keyword evidence="2" id="KW-1003">Cell membrane</keyword>
<protein>
    <submittedName>
        <fullName evidence="10">Glycosyltransferase family 39 protein</fullName>
        <ecNumber evidence="10">2.4.-.-</ecNumber>
    </submittedName>
</protein>
<evidence type="ECO:0000313" key="11">
    <source>
        <dbReference type="Proteomes" id="UP001156831"/>
    </source>
</evidence>
<dbReference type="EMBL" id="JARXRN010000021">
    <property type="protein sequence ID" value="MDH5830274.1"/>
    <property type="molecule type" value="Genomic_DNA"/>
</dbReference>
<comment type="caution">
    <text evidence="10">The sequence shown here is derived from an EMBL/GenBank/DDBJ whole genome shotgun (WGS) entry which is preliminary data.</text>
</comment>
<evidence type="ECO:0000256" key="6">
    <source>
        <dbReference type="ARBA" id="ARBA00022989"/>
    </source>
</evidence>
<feature type="transmembrane region" description="Helical" evidence="8">
    <location>
        <begin position="72"/>
        <end position="91"/>
    </location>
</feature>
<dbReference type="RefSeq" id="WP_280600860.1">
    <property type="nucleotide sequence ID" value="NZ_JARXRN010000021.1"/>
</dbReference>
<keyword evidence="11" id="KW-1185">Reference proteome</keyword>
<feature type="transmembrane region" description="Helical" evidence="8">
    <location>
        <begin position="103"/>
        <end position="136"/>
    </location>
</feature>
<evidence type="ECO:0000256" key="3">
    <source>
        <dbReference type="ARBA" id="ARBA00022676"/>
    </source>
</evidence>
<dbReference type="Proteomes" id="UP001156831">
    <property type="component" value="Unassembled WGS sequence"/>
</dbReference>
<evidence type="ECO:0000313" key="10">
    <source>
        <dbReference type="EMBL" id="MDH5830274.1"/>
    </source>
</evidence>
<evidence type="ECO:0000259" key="9">
    <source>
        <dbReference type="Pfam" id="PF13231"/>
    </source>
</evidence>
<reference evidence="10 11" key="1">
    <citation type="submission" date="2023-04" db="EMBL/GenBank/DDBJ databases">
        <title>Luteimonas sp. M1R5S18.</title>
        <authorList>
            <person name="Sun J.-Q."/>
        </authorList>
    </citation>
    <scope>NUCLEOTIDE SEQUENCE [LARGE SCALE GENOMIC DNA]</scope>
    <source>
        <strain evidence="10 11">M1R5S18</strain>
    </source>
</reference>
<dbReference type="EC" id="2.4.-.-" evidence="10"/>
<dbReference type="GO" id="GO:0016757">
    <property type="term" value="F:glycosyltransferase activity"/>
    <property type="evidence" value="ECO:0007669"/>
    <property type="project" value="UniProtKB-KW"/>
</dbReference>
<keyword evidence="6 8" id="KW-1133">Transmembrane helix</keyword>